<organism evidence="6 7">
    <name type="scientific">Roseateles puraquae</name>
    <dbReference type="NCBI Taxonomy" id="431059"/>
    <lineage>
        <taxon>Bacteria</taxon>
        <taxon>Pseudomonadati</taxon>
        <taxon>Pseudomonadota</taxon>
        <taxon>Betaproteobacteria</taxon>
        <taxon>Burkholderiales</taxon>
        <taxon>Sphaerotilaceae</taxon>
        <taxon>Roseateles</taxon>
    </lineage>
</organism>
<dbReference type="SUPFAM" id="SSF88946">
    <property type="entry name" value="Sigma2 domain of RNA polymerase sigma factors"/>
    <property type="match status" value="1"/>
</dbReference>
<dbReference type="AlphaFoldDB" id="A0A254N773"/>
<reference evidence="6 7" key="1">
    <citation type="journal article" date="2007" name="Int. J. Syst. Evol. Microbiol.">
        <title>Description of Pelomonas aquatica sp. nov. and Pelomonas puraquae sp. nov., isolated from industrial and haemodialysis water.</title>
        <authorList>
            <person name="Gomila M."/>
            <person name="Bowien B."/>
            <person name="Falsen E."/>
            <person name="Moore E.R."/>
            <person name="Lalucat J."/>
        </authorList>
    </citation>
    <scope>NUCLEOTIDE SEQUENCE [LARGE SCALE GENOMIC DNA]</scope>
    <source>
        <strain evidence="6 7">CCUG 52769</strain>
    </source>
</reference>
<dbReference type="InterPro" id="IPR014284">
    <property type="entry name" value="RNA_pol_sigma-70_dom"/>
</dbReference>
<keyword evidence="4" id="KW-0804">Transcription</keyword>
<evidence type="ECO:0000256" key="2">
    <source>
        <dbReference type="ARBA" id="ARBA00023015"/>
    </source>
</evidence>
<dbReference type="InterPro" id="IPR039425">
    <property type="entry name" value="RNA_pol_sigma-70-like"/>
</dbReference>
<keyword evidence="2" id="KW-0805">Transcription regulation</keyword>
<dbReference type="OrthoDB" id="278371at2"/>
<dbReference type="InterPro" id="IPR011517">
    <property type="entry name" value="RNA_pol_sigma70_ECF-like"/>
</dbReference>
<dbReference type="Proteomes" id="UP000197446">
    <property type="component" value="Unassembled WGS sequence"/>
</dbReference>
<dbReference type="InterPro" id="IPR013325">
    <property type="entry name" value="RNA_pol_sigma_r2"/>
</dbReference>
<evidence type="ECO:0000313" key="7">
    <source>
        <dbReference type="Proteomes" id="UP000197446"/>
    </source>
</evidence>
<dbReference type="GO" id="GO:0016987">
    <property type="term" value="F:sigma factor activity"/>
    <property type="evidence" value="ECO:0007669"/>
    <property type="project" value="UniProtKB-KW"/>
</dbReference>
<dbReference type="RefSeq" id="WP_088483401.1">
    <property type="nucleotide sequence ID" value="NZ_JBCNLH010000001.1"/>
</dbReference>
<dbReference type="NCBIfam" id="TIGR02937">
    <property type="entry name" value="sigma70-ECF"/>
    <property type="match status" value="1"/>
</dbReference>
<evidence type="ECO:0000256" key="4">
    <source>
        <dbReference type="ARBA" id="ARBA00023163"/>
    </source>
</evidence>
<accession>A0A254N773</accession>
<evidence type="ECO:0000313" key="6">
    <source>
        <dbReference type="EMBL" id="OWR03861.1"/>
    </source>
</evidence>
<gene>
    <name evidence="6" type="ORF">CDO81_11715</name>
</gene>
<dbReference type="Gene3D" id="1.10.1740.10">
    <property type="match status" value="1"/>
</dbReference>
<dbReference type="InterPro" id="IPR036388">
    <property type="entry name" value="WH-like_DNA-bd_sf"/>
</dbReference>
<evidence type="ECO:0000256" key="1">
    <source>
        <dbReference type="ARBA" id="ARBA00010641"/>
    </source>
</evidence>
<name>A0A254N773_9BURK</name>
<dbReference type="GO" id="GO:0006352">
    <property type="term" value="P:DNA-templated transcription initiation"/>
    <property type="evidence" value="ECO:0007669"/>
    <property type="project" value="InterPro"/>
</dbReference>
<dbReference type="PANTHER" id="PTHR43133:SF39">
    <property type="entry name" value="SIMILAR TO RNA POLYMERASE SIGMA-E FACTOR"/>
    <property type="match status" value="1"/>
</dbReference>
<dbReference type="InterPro" id="IPR013324">
    <property type="entry name" value="RNA_pol_sigma_r3/r4-like"/>
</dbReference>
<evidence type="ECO:0000256" key="3">
    <source>
        <dbReference type="ARBA" id="ARBA00023082"/>
    </source>
</evidence>
<dbReference type="InterPro" id="IPR053812">
    <property type="entry name" value="HTH_Sigma70_ECF-like"/>
</dbReference>
<keyword evidence="7" id="KW-1185">Reference proteome</keyword>
<proteinExistence type="inferred from homology"/>
<evidence type="ECO:0000259" key="5">
    <source>
        <dbReference type="Pfam" id="PF07638"/>
    </source>
</evidence>
<sequence length="192" mass="21433">MNAADDTEDLTQLLQAWKGGSSDAFDRLVRTLHRDLLRMAASRLRAANDASLSRGDVVSEALLRLMATPQQDWQSRAHFFGTVSLTMRSVLCDHARARLRDKRGGGALKLTLSGLSVGEESMAADVLTLDRLLLQLEAIDPRAMQVLQMTYFTSLSRDDIAEVMEVSTRTIDRELRFGRAWLAEQLGRELEA</sequence>
<dbReference type="EMBL" id="NISI01000004">
    <property type="protein sequence ID" value="OWR03861.1"/>
    <property type="molecule type" value="Genomic_DNA"/>
</dbReference>
<feature type="domain" description="RNA polymerase sigma-70 ECF-like HTH" evidence="5">
    <location>
        <begin position="8"/>
        <end position="186"/>
    </location>
</feature>
<dbReference type="Gene3D" id="1.10.10.10">
    <property type="entry name" value="Winged helix-like DNA-binding domain superfamily/Winged helix DNA-binding domain"/>
    <property type="match status" value="1"/>
</dbReference>
<comment type="caution">
    <text evidence="6">The sequence shown here is derived from an EMBL/GenBank/DDBJ whole genome shotgun (WGS) entry which is preliminary data.</text>
</comment>
<protein>
    <submittedName>
        <fullName evidence="6">RNA polymerase subunit sigma-70</fullName>
    </submittedName>
</protein>
<comment type="similarity">
    <text evidence="1">Belongs to the sigma-70 factor family. ECF subfamily.</text>
</comment>
<dbReference type="NCBIfam" id="TIGR02999">
    <property type="entry name" value="Sig-70_X6"/>
    <property type="match status" value="1"/>
</dbReference>
<keyword evidence="3" id="KW-0731">Sigma factor</keyword>
<dbReference type="SUPFAM" id="SSF88659">
    <property type="entry name" value="Sigma3 and sigma4 domains of RNA polymerase sigma factors"/>
    <property type="match status" value="1"/>
</dbReference>
<dbReference type="PANTHER" id="PTHR43133">
    <property type="entry name" value="RNA POLYMERASE ECF-TYPE SIGMA FACTO"/>
    <property type="match status" value="1"/>
</dbReference>
<dbReference type="Pfam" id="PF07638">
    <property type="entry name" value="Sigma70_ECF"/>
    <property type="match status" value="1"/>
</dbReference>